<dbReference type="GO" id="GO:0016403">
    <property type="term" value="F:dimethylargininase activity"/>
    <property type="evidence" value="ECO:0007669"/>
    <property type="project" value="TreeGrafter"/>
</dbReference>
<dbReference type="EMBL" id="BLLK01000047">
    <property type="protein sequence ID" value="GFH53769.1"/>
    <property type="molecule type" value="Genomic_DNA"/>
</dbReference>
<feature type="active site" description="Nucleophile" evidence="3">
    <location>
        <position position="261"/>
    </location>
</feature>
<dbReference type="GO" id="GO:0000052">
    <property type="term" value="P:citrulline metabolic process"/>
    <property type="evidence" value="ECO:0007669"/>
    <property type="project" value="TreeGrafter"/>
</dbReference>
<dbReference type="GO" id="GO:0016597">
    <property type="term" value="F:amino acid binding"/>
    <property type="evidence" value="ECO:0007669"/>
    <property type="project" value="TreeGrafter"/>
</dbReference>
<comment type="similarity">
    <text evidence="1">Belongs to the DDAH family.</text>
</comment>
<evidence type="ECO:0000313" key="5">
    <source>
        <dbReference type="Proteomes" id="UP001054902"/>
    </source>
</evidence>
<name>A0AAD3CXK1_9STRA</name>
<evidence type="ECO:0000256" key="1">
    <source>
        <dbReference type="ARBA" id="ARBA00008532"/>
    </source>
</evidence>
<keyword evidence="5" id="KW-1185">Reference proteome</keyword>
<dbReference type="PANTHER" id="PTHR12737:SF9">
    <property type="entry name" value="DIMETHYLARGININASE"/>
    <property type="match status" value="1"/>
</dbReference>
<gene>
    <name evidence="4" type="ORF">CTEN210_10245</name>
</gene>
<comment type="caution">
    <text evidence="4">The sequence shown here is derived from an EMBL/GenBank/DDBJ whole genome shotgun (WGS) entry which is preliminary data.</text>
</comment>
<dbReference type="FunFam" id="3.75.10.10:FF:000004">
    <property type="entry name" value="N(G),N(G)-dimethylarginine dimethylaminohydrolase 1"/>
    <property type="match status" value="1"/>
</dbReference>
<accession>A0AAD3CXK1</accession>
<dbReference type="AlphaFoldDB" id="A0AAD3CXK1"/>
<organism evidence="4 5">
    <name type="scientific">Chaetoceros tenuissimus</name>
    <dbReference type="NCBI Taxonomy" id="426638"/>
    <lineage>
        <taxon>Eukaryota</taxon>
        <taxon>Sar</taxon>
        <taxon>Stramenopiles</taxon>
        <taxon>Ochrophyta</taxon>
        <taxon>Bacillariophyta</taxon>
        <taxon>Coscinodiscophyceae</taxon>
        <taxon>Chaetocerotophycidae</taxon>
        <taxon>Chaetocerotales</taxon>
        <taxon>Chaetocerotaceae</taxon>
        <taxon>Chaetoceros</taxon>
    </lineage>
</organism>
<sequence>METPTEPISFQKAVDQHNAYREYLECMLPRVIELEPDESFPDCIFVEDTAVVVDDKAVITNIGADSRKGEVAAVQDAMEKIGLKITDMREVDETATCDGGDVLYPVSYKRDGPGPLQKFGGKHLFVGLSSRTNQAGASVLQEAFPDVEVVAVDLDGMTSTKALHLKSIVTHLDENTLLVPDGEEWKGFTDRMGLQDRGYEVVRLPDPTACNVVSVNGKVIAQPNIGQESMSILMDEVEKRGMMLVWVDVSEYAKCDGALTCKSILIP</sequence>
<feature type="active site" description="Proton donor" evidence="3">
    <location>
        <position position="164"/>
    </location>
</feature>
<dbReference type="GO" id="GO:0006525">
    <property type="term" value="P:arginine metabolic process"/>
    <property type="evidence" value="ECO:0007669"/>
    <property type="project" value="TreeGrafter"/>
</dbReference>
<proteinExistence type="inferred from homology"/>
<dbReference type="Proteomes" id="UP001054902">
    <property type="component" value="Unassembled WGS sequence"/>
</dbReference>
<dbReference type="InterPro" id="IPR033199">
    <property type="entry name" value="DDAH-like"/>
</dbReference>
<evidence type="ECO:0000313" key="4">
    <source>
        <dbReference type="EMBL" id="GFH53769.1"/>
    </source>
</evidence>
<evidence type="ECO:0008006" key="6">
    <source>
        <dbReference type="Google" id="ProtNLM"/>
    </source>
</evidence>
<dbReference type="GO" id="GO:0045429">
    <property type="term" value="P:positive regulation of nitric oxide biosynthetic process"/>
    <property type="evidence" value="ECO:0007669"/>
    <property type="project" value="TreeGrafter"/>
</dbReference>
<keyword evidence="2" id="KW-0378">Hydrolase</keyword>
<dbReference type="PANTHER" id="PTHR12737">
    <property type="entry name" value="DIMETHYLARGININE DIMETHYLAMINOHYDROLASE"/>
    <property type="match status" value="1"/>
</dbReference>
<protein>
    <recommendedName>
        <fullName evidence="6">Dimethylargininase</fullName>
    </recommendedName>
</protein>
<dbReference type="SUPFAM" id="SSF55909">
    <property type="entry name" value="Pentein"/>
    <property type="match status" value="1"/>
</dbReference>
<evidence type="ECO:0000256" key="2">
    <source>
        <dbReference type="ARBA" id="ARBA00022801"/>
    </source>
</evidence>
<reference evidence="4 5" key="1">
    <citation type="journal article" date="2021" name="Sci. Rep.">
        <title>The genome of the diatom Chaetoceros tenuissimus carries an ancient integrated fragment of an extant virus.</title>
        <authorList>
            <person name="Hongo Y."/>
            <person name="Kimura K."/>
            <person name="Takaki Y."/>
            <person name="Yoshida Y."/>
            <person name="Baba S."/>
            <person name="Kobayashi G."/>
            <person name="Nagasaki K."/>
            <person name="Hano T."/>
            <person name="Tomaru Y."/>
        </authorList>
    </citation>
    <scope>NUCLEOTIDE SEQUENCE [LARGE SCALE GENOMIC DNA]</scope>
    <source>
        <strain evidence="4 5">NIES-3715</strain>
    </source>
</reference>
<dbReference type="Gene3D" id="3.75.10.10">
    <property type="entry name" value="L-arginine/glycine Amidinotransferase, Chain A"/>
    <property type="match status" value="1"/>
</dbReference>
<evidence type="ECO:0000256" key="3">
    <source>
        <dbReference type="PIRSR" id="PIRSR633199-1"/>
    </source>
</evidence>